<reference evidence="1 2" key="1">
    <citation type="journal article" date="2018" name="Mol. Ecol.">
        <title>The obligate alkalophilic soda-lake fungus Sodiomyces alkalinus has shifted to a protein diet.</title>
        <authorList>
            <person name="Grum-Grzhimaylo A.A."/>
            <person name="Falkoski D.L."/>
            <person name="van den Heuvel J."/>
            <person name="Valero-Jimenez C.A."/>
            <person name="Min B."/>
            <person name="Choi I.G."/>
            <person name="Lipzen A."/>
            <person name="Daum C.G."/>
            <person name="Aanen D.K."/>
            <person name="Tsang A."/>
            <person name="Henrissat B."/>
            <person name="Bilanenko E.N."/>
            <person name="de Vries R.P."/>
            <person name="van Kan J.A.L."/>
            <person name="Grigoriev I.V."/>
            <person name="Debets A.J.M."/>
        </authorList>
    </citation>
    <scope>NUCLEOTIDE SEQUENCE [LARGE SCALE GENOMIC DNA]</scope>
    <source>
        <strain evidence="1 2">F11</strain>
    </source>
</reference>
<dbReference type="GeneID" id="39579745"/>
<dbReference type="Proteomes" id="UP000272025">
    <property type="component" value="Unassembled WGS sequence"/>
</dbReference>
<name>A0A3N2Q2K0_SODAK</name>
<sequence length="79" mass="8648">MGTGGNVQGEGVLHRGRKWLNSLENVKPSHRVVSIPGAGKSMIPRRNLAVIFLSTLSWLPYLHTPSLAAWCPHGCWAMT</sequence>
<protein>
    <submittedName>
        <fullName evidence="1">Uncharacterized protein</fullName>
    </submittedName>
</protein>
<proteinExistence type="predicted"/>
<gene>
    <name evidence="1" type="ORF">SODALDRAFT_330705</name>
</gene>
<dbReference type="RefSeq" id="XP_028468789.1">
    <property type="nucleotide sequence ID" value="XM_028611267.1"/>
</dbReference>
<dbReference type="EMBL" id="ML119052">
    <property type="protein sequence ID" value="ROT40983.1"/>
    <property type="molecule type" value="Genomic_DNA"/>
</dbReference>
<evidence type="ECO:0000313" key="1">
    <source>
        <dbReference type="EMBL" id="ROT40983.1"/>
    </source>
</evidence>
<evidence type="ECO:0000313" key="2">
    <source>
        <dbReference type="Proteomes" id="UP000272025"/>
    </source>
</evidence>
<dbReference type="AlphaFoldDB" id="A0A3N2Q2K0"/>
<keyword evidence="2" id="KW-1185">Reference proteome</keyword>
<organism evidence="1 2">
    <name type="scientific">Sodiomyces alkalinus (strain CBS 110278 / VKM F-3762 / F11)</name>
    <name type="common">Alkaliphilic filamentous fungus</name>
    <dbReference type="NCBI Taxonomy" id="1314773"/>
    <lineage>
        <taxon>Eukaryota</taxon>
        <taxon>Fungi</taxon>
        <taxon>Dikarya</taxon>
        <taxon>Ascomycota</taxon>
        <taxon>Pezizomycotina</taxon>
        <taxon>Sordariomycetes</taxon>
        <taxon>Hypocreomycetidae</taxon>
        <taxon>Glomerellales</taxon>
        <taxon>Plectosphaerellaceae</taxon>
        <taxon>Sodiomyces</taxon>
    </lineage>
</organism>
<accession>A0A3N2Q2K0</accession>